<dbReference type="PROSITE" id="PS51257">
    <property type="entry name" value="PROKAR_LIPOPROTEIN"/>
    <property type="match status" value="1"/>
</dbReference>
<evidence type="ECO:0000313" key="2">
    <source>
        <dbReference type="EMBL" id="PNM56215.1"/>
    </source>
</evidence>
<dbReference type="CDD" id="cd14727">
    <property type="entry name" value="ChanN-like"/>
    <property type="match status" value="1"/>
</dbReference>
<proteinExistence type="predicted"/>
<dbReference type="OrthoDB" id="1680202at2"/>
<gene>
    <name evidence="2" type="ORF">AL544_009035</name>
</gene>
<evidence type="ECO:0000313" key="3">
    <source>
        <dbReference type="Proteomes" id="UP000053748"/>
    </source>
</evidence>
<accession>A0A2J9UXH8</accession>
<protein>
    <recommendedName>
        <fullName evidence="1">Haem-binding uptake Tiki superfamily ChaN domain-containing protein</fullName>
    </recommendedName>
</protein>
<comment type="caution">
    <text evidence="2">The sequence shown here is derived from an EMBL/GenBank/DDBJ whole genome shotgun (WGS) entry which is preliminary data.</text>
</comment>
<dbReference type="InterPro" id="IPR007314">
    <property type="entry name" value="Cofac_haem-bd_dom"/>
</dbReference>
<dbReference type="Proteomes" id="UP000053748">
    <property type="component" value="Unassembled WGS sequence"/>
</dbReference>
<evidence type="ECO:0000259" key="1">
    <source>
        <dbReference type="Pfam" id="PF04187"/>
    </source>
</evidence>
<keyword evidence="3" id="KW-1185">Reference proteome</keyword>
<dbReference type="SUPFAM" id="SSF159501">
    <property type="entry name" value="EreA/ChaN-like"/>
    <property type="match status" value="1"/>
</dbReference>
<feature type="domain" description="Haem-binding uptake Tiki superfamily ChaN" evidence="1">
    <location>
        <begin position="65"/>
        <end position="265"/>
    </location>
</feature>
<dbReference type="Pfam" id="PF04187">
    <property type="entry name" value="Cofac_haem_bdg"/>
    <property type="match status" value="1"/>
</dbReference>
<dbReference type="EMBL" id="LOSJ02000002">
    <property type="protein sequence ID" value="PNM56215.1"/>
    <property type="molecule type" value="Genomic_DNA"/>
</dbReference>
<dbReference type="Gene3D" id="3.40.50.11550">
    <property type="match status" value="1"/>
</dbReference>
<organism evidence="2 3">
    <name type="scientific">Vibrio mimicus</name>
    <dbReference type="NCBI Taxonomy" id="674"/>
    <lineage>
        <taxon>Bacteria</taxon>
        <taxon>Pseudomonadati</taxon>
        <taxon>Pseudomonadota</taxon>
        <taxon>Gammaproteobacteria</taxon>
        <taxon>Vibrionales</taxon>
        <taxon>Vibrionaceae</taxon>
        <taxon>Vibrio</taxon>
    </lineage>
</organism>
<dbReference type="STRING" id="674.VM_04965"/>
<reference evidence="2" key="1">
    <citation type="submission" date="2017-12" db="EMBL/GenBank/DDBJ databases">
        <title>FDA dAtabase for Regulatory Grade micrObial Sequences (FDA-ARGOS): Supporting development and validation of Infectious Disease Dx tests.</title>
        <authorList>
            <person name="Hoffmann M."/>
            <person name="Allard M."/>
            <person name="Evans P."/>
            <person name="Brown E."/>
            <person name="Tallon L.J."/>
            <person name="Sadzewicz L."/>
            <person name="Sengamalay N."/>
            <person name="Ott S."/>
            <person name="Godinez A."/>
            <person name="Nagaraj S."/>
            <person name="Vavikolanu K."/>
            <person name="Aluvathingal J."/>
            <person name="Nadendla S."/>
            <person name="Hobson J."/>
            <person name="Sichtig H."/>
        </authorList>
    </citation>
    <scope>NUCLEOTIDE SEQUENCE [LARGE SCALE GENOMIC DNA]</scope>
    <source>
        <strain evidence="2">FDAARGOS_113</strain>
    </source>
</reference>
<name>A0A2J9UXH8_VIBMI</name>
<dbReference type="InterPro" id="IPR016773">
    <property type="entry name" value="Fe3_uptake_reg_CjrA_prd"/>
</dbReference>
<dbReference type="AlphaFoldDB" id="A0A2J9UXH8"/>
<dbReference type="PIRSF" id="PIRSF020419">
    <property type="entry name" value="Fe_uptake_reg_CjrA_prd"/>
    <property type="match status" value="1"/>
</dbReference>
<sequence>MHKSVASITMFRVFMEAIVMRVIAALSLTLSLIGCASTPSDISTFYDYQLATPKGERISIQNLPADIENADVILIGEWHTHAGIHRFQTDLLQQMVENGHPMVLSMEQFARDAQPVLDEYLAGEIGEQYLIQKANAWPNYESDYRPLVEFAKSQQLPIIAANAPKPIVRCIGRVGIDYIERLTPDQRQWIAAEINTQDSPYKSTFMASMHHGNPAQNENQFAAQVTWDETMAESIVRYLRTNPERKVLHIAGMFHTQQGLGTAASILRRNPNLKVVIITPVGDITTQSDDYQLQVLTPPVRYVQKAHQAEAIKALKNRNTDLVCE</sequence>